<dbReference type="InterPro" id="IPR006941">
    <property type="entry name" value="RNase_CAF1"/>
</dbReference>
<dbReference type="EMBL" id="JABAHT010000281">
    <property type="protein sequence ID" value="KAF4659119.1"/>
    <property type="molecule type" value="Genomic_DNA"/>
</dbReference>
<dbReference type="Gene3D" id="3.60.10.10">
    <property type="entry name" value="Endonuclease/exonuclease/phosphatase"/>
    <property type="match status" value="1"/>
</dbReference>
<protein>
    <recommendedName>
        <fullName evidence="3">Poly(A)-specific ribonuclease PARN</fullName>
    </recommendedName>
    <alternativeName>
        <fullName evidence="7">Polyadenylate-specific ribonuclease</fullName>
    </alternativeName>
</protein>
<evidence type="ECO:0000256" key="1">
    <source>
        <dbReference type="ARBA" id="ARBA00007092"/>
    </source>
</evidence>
<dbReference type="InterPro" id="IPR005135">
    <property type="entry name" value="Endo/exonuclease/phosphatase"/>
</dbReference>
<dbReference type="PANTHER" id="PTHR15092">
    <property type="entry name" value="POLY A -SPECIFIC RIBONUCLEASE/TARGET OF EGR1, MEMBER 1"/>
    <property type="match status" value="1"/>
</dbReference>
<dbReference type="InterPro" id="IPR012337">
    <property type="entry name" value="RNaseH-like_sf"/>
</dbReference>
<keyword evidence="6 9" id="KW-0460">Magnesium</keyword>
<accession>A0A7J6LIL4</accession>
<dbReference type="GO" id="GO:0003723">
    <property type="term" value="F:RNA binding"/>
    <property type="evidence" value="ECO:0007669"/>
    <property type="project" value="TreeGrafter"/>
</dbReference>
<dbReference type="InterPro" id="IPR012677">
    <property type="entry name" value="Nucleotide-bd_a/b_plait_sf"/>
</dbReference>
<dbReference type="SUPFAM" id="SSF56219">
    <property type="entry name" value="DNase I-like"/>
    <property type="match status" value="1"/>
</dbReference>
<comment type="cofactor">
    <cofactor evidence="9">
        <name>Mg(2+)</name>
        <dbReference type="ChEBI" id="CHEBI:18420"/>
    </cofactor>
    <cofactor evidence="9">
        <name>Mn(2+)</name>
        <dbReference type="ChEBI" id="CHEBI:29035"/>
    </cofactor>
    <text evidence="9">Probably binds two magnesium or manganese ions per subunit.</text>
</comment>
<dbReference type="OrthoDB" id="414075at2759"/>
<feature type="binding site" evidence="9">
    <location>
        <position position="1183"/>
    </location>
    <ligand>
        <name>Mg(2+)</name>
        <dbReference type="ChEBI" id="CHEBI:18420"/>
        <label>1</label>
    </ligand>
</feature>
<dbReference type="Pfam" id="PF03372">
    <property type="entry name" value="Exo_endo_phos"/>
    <property type="match status" value="1"/>
</dbReference>
<evidence type="ECO:0000313" key="14">
    <source>
        <dbReference type="Proteomes" id="UP000570595"/>
    </source>
</evidence>
<keyword evidence="5" id="KW-0378">Hydrolase</keyword>
<feature type="binding site" evidence="9">
    <location>
        <position position="1326"/>
    </location>
    <ligand>
        <name>Mg(2+)</name>
        <dbReference type="ChEBI" id="CHEBI:18420"/>
        <label>1</label>
    </ligand>
</feature>
<evidence type="ECO:0000256" key="9">
    <source>
        <dbReference type="PIRSR" id="PIRSR604808-2"/>
    </source>
</evidence>
<dbReference type="Pfam" id="PF04857">
    <property type="entry name" value="CAF1"/>
    <property type="match status" value="2"/>
</dbReference>
<organism evidence="13 14">
    <name type="scientific">Perkinsus olseni</name>
    <name type="common">Perkinsus atlanticus</name>
    <dbReference type="NCBI Taxonomy" id="32597"/>
    <lineage>
        <taxon>Eukaryota</taxon>
        <taxon>Sar</taxon>
        <taxon>Alveolata</taxon>
        <taxon>Perkinsozoa</taxon>
        <taxon>Perkinsea</taxon>
        <taxon>Perkinsida</taxon>
        <taxon>Perkinsidae</taxon>
        <taxon>Perkinsus</taxon>
    </lineage>
</organism>
<gene>
    <name evidence="13" type="ORF">FOZ61_004995</name>
</gene>
<feature type="site" description="Important for catalytic activity" evidence="10">
    <location>
        <position position="1414"/>
    </location>
</feature>
<dbReference type="PROSITE" id="PS51061">
    <property type="entry name" value="R3H"/>
    <property type="match status" value="1"/>
</dbReference>
<feature type="domain" description="R3H" evidence="12">
    <location>
        <begin position="646"/>
        <end position="715"/>
    </location>
</feature>
<name>A0A7J6LIL4_PEROL</name>
<keyword evidence="9" id="KW-0464">Manganese</keyword>
<evidence type="ECO:0000256" key="4">
    <source>
        <dbReference type="ARBA" id="ARBA00022723"/>
    </source>
</evidence>
<feature type="binding site" evidence="9">
    <location>
        <position position="1150"/>
    </location>
    <ligand>
        <name>Mg(2+)</name>
        <dbReference type="ChEBI" id="CHEBI:18420"/>
        <label>1</label>
    </ligand>
</feature>
<keyword evidence="4 9" id="KW-0479">Metal-binding</keyword>
<evidence type="ECO:0000313" key="13">
    <source>
        <dbReference type="EMBL" id="KAF4659119.1"/>
    </source>
</evidence>
<dbReference type="GO" id="GO:0046872">
    <property type="term" value="F:metal ion binding"/>
    <property type="evidence" value="ECO:0007669"/>
    <property type="project" value="UniProtKB-KW"/>
</dbReference>
<feature type="region of interest" description="Disordered" evidence="11">
    <location>
        <begin position="1456"/>
        <end position="1496"/>
    </location>
</feature>
<feature type="binding site" evidence="9">
    <location>
        <position position="1445"/>
    </location>
    <ligand>
        <name>Mg(2+)</name>
        <dbReference type="ChEBI" id="CHEBI:18420"/>
        <label>1</label>
    </ligand>
</feature>
<proteinExistence type="inferred from homology"/>
<dbReference type="Gene3D" id="3.30.420.10">
    <property type="entry name" value="Ribonuclease H-like superfamily/Ribonuclease H"/>
    <property type="match status" value="2"/>
</dbReference>
<dbReference type="InterPro" id="IPR051181">
    <property type="entry name" value="CAF1_poly(A)_ribonucleases"/>
</dbReference>
<dbReference type="InterPro" id="IPR036691">
    <property type="entry name" value="Endo/exonu/phosph_ase_sf"/>
</dbReference>
<evidence type="ECO:0000256" key="11">
    <source>
        <dbReference type="SAM" id="MobiDB-lite"/>
    </source>
</evidence>
<feature type="active site" description="Proton donor/acceptor" evidence="8">
    <location>
        <position position="1326"/>
    </location>
</feature>
<comment type="similarity">
    <text evidence="1">Belongs to the DNA repair enzymes AP/ExoA family.</text>
</comment>
<dbReference type="Pfam" id="PF08007">
    <property type="entry name" value="JmjC_2"/>
    <property type="match status" value="1"/>
</dbReference>
<evidence type="ECO:0000256" key="10">
    <source>
        <dbReference type="PIRSR" id="PIRSR604808-3"/>
    </source>
</evidence>
<dbReference type="GO" id="GO:0000175">
    <property type="term" value="F:3'-5'-RNA exonuclease activity"/>
    <property type="evidence" value="ECO:0007669"/>
    <property type="project" value="TreeGrafter"/>
</dbReference>
<evidence type="ECO:0000256" key="2">
    <source>
        <dbReference type="ARBA" id="ARBA00008372"/>
    </source>
</evidence>
<feature type="region of interest" description="Disordered" evidence="11">
    <location>
        <begin position="1059"/>
        <end position="1088"/>
    </location>
</feature>
<feature type="active site" description="Proton acceptor" evidence="8">
    <location>
        <position position="1446"/>
    </location>
</feature>
<sequence>MTWSTNEWVSRLLSHDEIMVDVVRGGSAKVYRKAFPPSACTWDDFCQMLVRLALFDTDSVFFYREGAPYFSRGNSPYLAYLDGASIVSNKCERAWPWINMVCHELRKYFLHVYGVAYLTPPGKFAVQPHSDCDDVLILQCKGRKEWEIFDSPAGQPYPGEEVGKDKPIEDLGEPLYHLTLEEGDLLLIPRGVIHRARALQEEGSLHITVTIPSSDSSYGMMIQRGVGSLLRDPESLPLNVDYFCRRSVHQGSLPFRVGVSEEIREALTAIRNKLSPEYLEARLRERCSRVNGQQEAACQACMAMPKPSGVISDSSLVRIAYDVKCVVERPNGERNYPAATFTRATDEKLEVRIRPVDVEILDSLTTAAPLAFVRVADLPCRDVFEKISVLSLLYDKGCIELDDSEKVDFLWSLQLVYMSLITAPTRNSLPSLAAVALGSLRGRQFSVVTRHNWEKLRPTLLKEIEKCDFLTFDFELTGLLLSQEDRHIGLDKVYEAYCSGARSFMPLQMGLCAVTRHDRGWRLAPFSVYMWPQRSATINRPAVLQSAVNGSSSSSSGSPGPSADYPESDAFMVSVTAMNFLSEAGFDLNECIKNGVGWLRPDQERAKKSVLEQRIAEIRQMKQQATAKAASEATPAPPEIAPGPDLDMINSVKGTIDEWLRNDPHGTNNLEVPMSSAFQRLLMHSVIAAEYPNLYSYSSRRASDGERMLVVYRSQDQLYDTQIKEIEADLQQTTVLVGVRSLLDAAADKMIVGHNCFLDVLHAHHRLYEALPSTVSEFKDKWTERFKGGVLDTKYIAETHEFLSPLNPPATLKGLCDFMAQRHIQEHSAGANSRHQLRLDLVDLVDDENTGGGPIQPPHAARKLFNNEGSDSELSSDGETTISLSEKPAIDMSHDAGYDAMMTALVCLLQLSEICSRKGIDMNNQLVFKDVGSLAINKKSLSVSQLLPISINRVRLVKSQPNVLNIAGRDETDMQRHFYMTNFPTSWTKWEVMKVWSPVWVNIAFIQPSAGHASPVGSCWVMARNDEDAESIKQIYDMMDRDHRSFDLYTYDEYQKHKDDLSELDAPPSPSSQKVSPPVRPAPPAPEKRRLMEAVRVVTRSTQFLAGGDMKRNALLTDFFKRVENPKSAKIPKVAAVTRLPDTVRLMAWNADSLLNRIKNKESAREIVKVVKERDVNVLCVCEVRMSCESCSSTGSIDRVNSNQGAERDLVVNFLTRQCGFDQLYFSLRSVKQAGVGMFMRKMPKPERVLFKIPGTEVGGDGFHHPEGRIVLADFESENLHLLLTYVPNNGWTEDSFAKRRRFDHEVKGFLEVAKCQGRRTVWLGDLNVAANWNDVGPDPAWFRRQKQSPGLCEDDIGQPGFAELLKTGGLVDAYRHCHPDEDWEKDATWRGAPGKPPNPPEFGRFYGKGMRIDYVLVPESMTKDVQSVENLGIGKERKGFMGSDHAPLLATINIRQPETSPGSLEKASDPGHGEAAKAGPDGRPEPSTGVVELDD</sequence>
<dbReference type="InterPro" id="IPR004808">
    <property type="entry name" value="AP_endonuc_1"/>
</dbReference>
<dbReference type="Gene3D" id="2.60.120.650">
    <property type="entry name" value="Cupin"/>
    <property type="match status" value="1"/>
</dbReference>
<dbReference type="InterPro" id="IPR001374">
    <property type="entry name" value="R3H_dom"/>
</dbReference>
<dbReference type="Proteomes" id="UP000570595">
    <property type="component" value="Unassembled WGS sequence"/>
</dbReference>
<dbReference type="SUPFAM" id="SSF53098">
    <property type="entry name" value="Ribonuclease H-like"/>
    <property type="match status" value="1"/>
</dbReference>
<evidence type="ECO:0000259" key="12">
    <source>
        <dbReference type="PROSITE" id="PS51061"/>
    </source>
</evidence>
<dbReference type="SUPFAM" id="SSF82708">
    <property type="entry name" value="R3H domain"/>
    <property type="match status" value="1"/>
</dbReference>
<feature type="active site" evidence="8">
    <location>
        <position position="1286"/>
    </location>
</feature>
<feature type="site" description="Transition state stabilizer" evidence="10">
    <location>
        <position position="1328"/>
    </location>
</feature>
<evidence type="ECO:0000256" key="6">
    <source>
        <dbReference type="ARBA" id="ARBA00022842"/>
    </source>
</evidence>
<feature type="binding site" evidence="9">
    <location>
        <position position="1328"/>
    </location>
    <ligand>
        <name>Mg(2+)</name>
        <dbReference type="ChEBI" id="CHEBI:18420"/>
        <label>1</label>
    </ligand>
</feature>
<dbReference type="Gene3D" id="3.30.70.330">
    <property type="match status" value="1"/>
</dbReference>
<dbReference type="GO" id="GO:0006281">
    <property type="term" value="P:DNA repair"/>
    <property type="evidence" value="ECO:0007669"/>
    <property type="project" value="InterPro"/>
</dbReference>
<dbReference type="PROSITE" id="PS51435">
    <property type="entry name" value="AP_NUCLEASE_F1_4"/>
    <property type="match status" value="1"/>
</dbReference>
<dbReference type="InterPro" id="IPR003347">
    <property type="entry name" value="JmjC_dom"/>
</dbReference>
<dbReference type="Gene3D" id="3.30.1370.50">
    <property type="entry name" value="R3H-like domain"/>
    <property type="match status" value="1"/>
</dbReference>
<feature type="compositionally biased region" description="Basic and acidic residues" evidence="11">
    <location>
        <begin position="1467"/>
        <end position="1485"/>
    </location>
</feature>
<feature type="site" description="Interaction with DNA substrate" evidence="10">
    <location>
        <position position="1446"/>
    </location>
</feature>
<evidence type="ECO:0000256" key="5">
    <source>
        <dbReference type="ARBA" id="ARBA00022801"/>
    </source>
</evidence>
<dbReference type="SUPFAM" id="SSF51197">
    <property type="entry name" value="Clavaminate synthase-like"/>
    <property type="match status" value="1"/>
</dbReference>
<reference evidence="13 14" key="1">
    <citation type="submission" date="2020-04" db="EMBL/GenBank/DDBJ databases">
        <title>Perkinsus olseni comparative genomics.</title>
        <authorList>
            <person name="Bogema D.R."/>
        </authorList>
    </citation>
    <scope>NUCLEOTIDE SEQUENCE [LARGE SCALE GENOMIC DNA]</scope>
    <source>
        <strain evidence="13">ATCC PRA-179</strain>
    </source>
</reference>
<dbReference type="PANTHER" id="PTHR15092:SF22">
    <property type="entry name" value="POLY(A)-SPECIFIC RIBONUCLEASE PNLDC1"/>
    <property type="match status" value="1"/>
</dbReference>
<comment type="caution">
    <text evidence="13">The sequence shown here is derived from an EMBL/GenBank/DDBJ whole genome shotgun (WGS) entry which is preliminary data.</text>
</comment>
<feature type="binding site" evidence="9">
    <location>
        <position position="1446"/>
    </location>
    <ligand>
        <name>Mg(2+)</name>
        <dbReference type="ChEBI" id="CHEBI:18420"/>
        <label>1</label>
    </ligand>
</feature>
<evidence type="ECO:0000256" key="3">
    <source>
        <dbReference type="ARBA" id="ARBA00015918"/>
    </source>
</evidence>
<dbReference type="InterPro" id="IPR036867">
    <property type="entry name" value="R3H_dom_sf"/>
</dbReference>
<comment type="similarity">
    <text evidence="2">Belongs to the CAF1 family.</text>
</comment>
<evidence type="ECO:0000256" key="8">
    <source>
        <dbReference type="PIRSR" id="PIRSR604808-1"/>
    </source>
</evidence>
<dbReference type="InterPro" id="IPR036397">
    <property type="entry name" value="RNaseH_sf"/>
</dbReference>
<evidence type="ECO:0000256" key="7">
    <source>
        <dbReference type="ARBA" id="ARBA00031923"/>
    </source>
</evidence>